<dbReference type="AlphaFoldDB" id="A0A975GL83"/>
<keyword evidence="2" id="KW-1185">Reference proteome</keyword>
<accession>A0A975GL83</accession>
<dbReference type="EMBL" id="CP061800">
    <property type="protein sequence ID" value="QTA85571.1"/>
    <property type="molecule type" value="Genomic_DNA"/>
</dbReference>
<dbReference type="KEGG" id="dmm:dnm_015820"/>
<gene>
    <name evidence="1" type="ORF">dnm_015820</name>
</gene>
<reference evidence="1" key="1">
    <citation type="journal article" date="2021" name="Microb. Physiol.">
        <title>Proteogenomic Insights into the Physiology of Marine, Sulfate-Reducing, Filamentous Desulfonema limicola and Desulfonema magnum.</title>
        <authorList>
            <person name="Schnaars V."/>
            <person name="Wohlbrand L."/>
            <person name="Scheve S."/>
            <person name="Hinrichs C."/>
            <person name="Reinhardt R."/>
            <person name="Rabus R."/>
        </authorList>
    </citation>
    <scope>NUCLEOTIDE SEQUENCE</scope>
    <source>
        <strain evidence="1">4be13</strain>
    </source>
</reference>
<evidence type="ECO:0000313" key="1">
    <source>
        <dbReference type="EMBL" id="QTA85571.1"/>
    </source>
</evidence>
<name>A0A975GL83_9BACT</name>
<sequence length="38" mass="4274">MGVKITRCGAFLPAFSCGAWKGEKVFDLDQTKNLRKQE</sequence>
<organism evidence="1 2">
    <name type="scientific">Desulfonema magnum</name>
    <dbReference type="NCBI Taxonomy" id="45655"/>
    <lineage>
        <taxon>Bacteria</taxon>
        <taxon>Pseudomonadati</taxon>
        <taxon>Thermodesulfobacteriota</taxon>
        <taxon>Desulfobacteria</taxon>
        <taxon>Desulfobacterales</taxon>
        <taxon>Desulfococcaceae</taxon>
        <taxon>Desulfonema</taxon>
    </lineage>
</organism>
<proteinExistence type="predicted"/>
<evidence type="ECO:0000313" key="2">
    <source>
        <dbReference type="Proteomes" id="UP000663722"/>
    </source>
</evidence>
<protein>
    <submittedName>
        <fullName evidence="1">Uncharacterized protein</fullName>
    </submittedName>
</protein>
<dbReference type="Proteomes" id="UP000663722">
    <property type="component" value="Chromosome"/>
</dbReference>